<evidence type="ECO:0000313" key="9">
    <source>
        <dbReference type="EMBL" id="HGS22791.1"/>
    </source>
</evidence>
<comment type="caution">
    <text evidence="9">The sequence shown here is derived from an EMBL/GenBank/DDBJ whole genome shotgun (WGS) entry which is preliminary data.</text>
</comment>
<dbReference type="InterPro" id="IPR050487">
    <property type="entry name" value="FtsQ_DivIB"/>
</dbReference>
<evidence type="ECO:0000259" key="8">
    <source>
        <dbReference type="Pfam" id="PF08478"/>
    </source>
</evidence>
<feature type="region of interest" description="Disordered" evidence="6">
    <location>
        <begin position="1"/>
        <end position="80"/>
    </location>
</feature>
<gene>
    <name evidence="9" type="ORF">ENT37_13130</name>
</gene>
<evidence type="ECO:0000256" key="4">
    <source>
        <dbReference type="ARBA" id="ARBA00022989"/>
    </source>
</evidence>
<evidence type="ECO:0000256" key="2">
    <source>
        <dbReference type="ARBA" id="ARBA00022618"/>
    </source>
</evidence>
<dbReference type="GO" id="GO:0051301">
    <property type="term" value="P:cell division"/>
    <property type="evidence" value="ECO:0007669"/>
    <property type="project" value="UniProtKB-KW"/>
</dbReference>
<dbReference type="AlphaFoldDB" id="A0A7C4KLC9"/>
<protein>
    <submittedName>
        <fullName evidence="9">FtsQ-type POTRA domain-containing protein</fullName>
    </submittedName>
</protein>
<evidence type="ECO:0000256" key="3">
    <source>
        <dbReference type="ARBA" id="ARBA00022692"/>
    </source>
</evidence>
<keyword evidence="5" id="KW-0131">Cell cycle</keyword>
<keyword evidence="2" id="KW-0132">Cell division</keyword>
<proteinExistence type="predicted"/>
<dbReference type="InterPro" id="IPR013685">
    <property type="entry name" value="POTRA_FtsQ_type"/>
</dbReference>
<sequence>MGSQWSSLRGAGRSVDCPGPGTESRTRPHRAGVQEGIMTRNISTTNSRAEELRRRRLEQGQKRIPSSPGTSGRTRKPAAANPMPARLVVVRNATFGTPIHRQVATSNPRRTYYVALSTPGAELRLPAMPVFHPGWRLLSAAIAILAGIGFLSLAFSPFFRLGAINIVGLERLAPTEIQAVTHLENLSIIEVNPGEVREAISSHFPGLEMVEVKVALPAMVTIQLKERQPIMAWRQGEKVQWIDASGVVFPASGSLDGLITISSPEPPPVSLPRVENQPGAEDATAEAGQTNGSGTLAKPVAAGPARLDPSILETAQKLAAHLPAGTPLVYLPSEGLGWEAPSGCDIFIGSDLSRFEVKLAAVQAIEAELNKQGIVAELINARNLDAPYYRAEK</sequence>
<evidence type="ECO:0000256" key="7">
    <source>
        <dbReference type="SAM" id="Phobius"/>
    </source>
</evidence>
<feature type="compositionally biased region" description="Basic and acidic residues" evidence="6">
    <location>
        <begin position="48"/>
        <end position="61"/>
    </location>
</feature>
<dbReference type="PANTHER" id="PTHR37820:SF1">
    <property type="entry name" value="CELL DIVISION PROTEIN FTSQ"/>
    <property type="match status" value="1"/>
</dbReference>
<dbReference type="PANTHER" id="PTHR37820">
    <property type="entry name" value="CELL DIVISION PROTEIN DIVIB"/>
    <property type="match status" value="1"/>
</dbReference>
<keyword evidence="7" id="KW-0472">Membrane</keyword>
<organism evidence="9">
    <name type="scientific">Anaerolinea thermolimosa</name>
    <dbReference type="NCBI Taxonomy" id="229919"/>
    <lineage>
        <taxon>Bacteria</taxon>
        <taxon>Bacillati</taxon>
        <taxon>Chloroflexota</taxon>
        <taxon>Anaerolineae</taxon>
        <taxon>Anaerolineales</taxon>
        <taxon>Anaerolineaceae</taxon>
        <taxon>Anaerolinea</taxon>
    </lineage>
</organism>
<feature type="domain" description="POTRA" evidence="8">
    <location>
        <begin position="159"/>
        <end position="227"/>
    </location>
</feature>
<dbReference type="Pfam" id="PF08478">
    <property type="entry name" value="POTRA_1"/>
    <property type="match status" value="1"/>
</dbReference>
<reference evidence="9" key="1">
    <citation type="journal article" date="2020" name="mSystems">
        <title>Genome- and Community-Level Interaction Insights into Carbon Utilization and Element Cycling Functions of Hydrothermarchaeota in Hydrothermal Sediment.</title>
        <authorList>
            <person name="Zhou Z."/>
            <person name="Liu Y."/>
            <person name="Xu W."/>
            <person name="Pan J."/>
            <person name="Luo Z.H."/>
            <person name="Li M."/>
        </authorList>
    </citation>
    <scope>NUCLEOTIDE SEQUENCE [LARGE SCALE GENOMIC DNA]</scope>
    <source>
        <strain evidence="9">SpSt-573</strain>
    </source>
</reference>
<evidence type="ECO:0000256" key="1">
    <source>
        <dbReference type="ARBA" id="ARBA00022475"/>
    </source>
</evidence>
<dbReference type="EMBL" id="DSYK01000654">
    <property type="protein sequence ID" value="HGS22791.1"/>
    <property type="molecule type" value="Genomic_DNA"/>
</dbReference>
<name>A0A7C4KLC9_9CHLR</name>
<evidence type="ECO:0000256" key="5">
    <source>
        <dbReference type="ARBA" id="ARBA00023306"/>
    </source>
</evidence>
<keyword evidence="4 7" id="KW-1133">Transmembrane helix</keyword>
<evidence type="ECO:0000256" key="6">
    <source>
        <dbReference type="SAM" id="MobiDB-lite"/>
    </source>
</evidence>
<keyword evidence="1" id="KW-1003">Cell membrane</keyword>
<dbReference type="GO" id="GO:0005886">
    <property type="term" value="C:plasma membrane"/>
    <property type="evidence" value="ECO:0007669"/>
    <property type="project" value="TreeGrafter"/>
</dbReference>
<keyword evidence="3 7" id="KW-0812">Transmembrane</keyword>
<feature type="region of interest" description="Disordered" evidence="6">
    <location>
        <begin position="262"/>
        <end position="300"/>
    </location>
</feature>
<feature type="transmembrane region" description="Helical" evidence="7">
    <location>
        <begin position="137"/>
        <end position="159"/>
    </location>
</feature>
<accession>A0A7C4KLC9</accession>